<proteinExistence type="predicted"/>
<feature type="transmembrane region" description="Helical" evidence="1">
    <location>
        <begin position="35"/>
        <end position="56"/>
    </location>
</feature>
<dbReference type="RefSeq" id="WP_130767925.1">
    <property type="nucleotide sequence ID" value="NZ_AP024684.1"/>
</dbReference>
<protein>
    <recommendedName>
        <fullName evidence="4">Phage holin T7 family, holin superfamily II</fullName>
    </recommendedName>
</protein>
<dbReference type="Proteomes" id="UP000825066">
    <property type="component" value="Chromosome"/>
</dbReference>
<evidence type="ECO:0000313" key="3">
    <source>
        <dbReference type="Proteomes" id="UP000825066"/>
    </source>
</evidence>
<name>A0ABN6GTR8_9GAMM</name>
<keyword evidence="1" id="KW-0812">Transmembrane</keyword>
<keyword evidence="1" id="KW-0472">Membrane</keyword>
<evidence type="ECO:0000313" key="2">
    <source>
        <dbReference type="EMBL" id="BCX44421.1"/>
    </source>
</evidence>
<sequence length="65" mass="7007">MKDEIISTAAGAVAKAAPPVTVASAVAAGANLDRVVVVLTIIYLVGQISYLGWRWVREWRQRARA</sequence>
<gene>
    <name evidence="2" type="ORF">STNY_R26270</name>
</gene>
<dbReference type="EMBL" id="AP024684">
    <property type="protein sequence ID" value="BCX44421.1"/>
    <property type="molecule type" value="Genomic_DNA"/>
</dbReference>
<keyword evidence="3" id="KW-1185">Reference proteome</keyword>
<accession>A0ABN6GTR8</accession>
<organism evidence="2 3">
    <name type="scientific">Stenotrophomonas pavanii</name>
    <dbReference type="NCBI Taxonomy" id="487698"/>
    <lineage>
        <taxon>Bacteria</taxon>
        <taxon>Pseudomonadati</taxon>
        <taxon>Pseudomonadota</taxon>
        <taxon>Gammaproteobacteria</taxon>
        <taxon>Lysobacterales</taxon>
        <taxon>Lysobacteraceae</taxon>
        <taxon>Stenotrophomonas</taxon>
    </lineage>
</organism>
<evidence type="ECO:0008006" key="4">
    <source>
        <dbReference type="Google" id="ProtNLM"/>
    </source>
</evidence>
<reference evidence="2 3" key="1">
    <citation type="submission" date="2021-05" db="EMBL/GenBank/DDBJ databases">
        <title>Complete Genome Sequence of Stenotrophomonas pavanii strain Y.</title>
        <authorList>
            <person name="Dohra H."/>
            <person name="Mohad Din A.R.J."/>
            <person name="Suzuki K."/>
            <person name="Fatma A."/>
            <person name="Honjyo M."/>
            <person name="Nishimura T."/>
            <person name="Moriuch R."/>
            <person name="Masuda K."/>
            <person name="Minoura A."/>
            <person name="Tashiro Y."/>
            <person name="Futamata H."/>
        </authorList>
    </citation>
    <scope>NUCLEOTIDE SEQUENCE [LARGE SCALE GENOMIC DNA]</scope>
    <source>
        <strain evidence="3">Y</strain>
    </source>
</reference>
<keyword evidence="1" id="KW-1133">Transmembrane helix</keyword>
<evidence type="ECO:0000256" key="1">
    <source>
        <dbReference type="SAM" id="Phobius"/>
    </source>
</evidence>